<evidence type="ECO:0000313" key="2">
    <source>
        <dbReference type="EMBL" id="GGZ11965.1"/>
    </source>
</evidence>
<dbReference type="AlphaFoldDB" id="A0A918PKM3"/>
<keyword evidence="1" id="KW-0732">Signal</keyword>
<reference evidence="2" key="2">
    <citation type="submission" date="2020-09" db="EMBL/GenBank/DDBJ databases">
        <authorList>
            <person name="Sun Q."/>
            <person name="Kim S."/>
        </authorList>
    </citation>
    <scope>NUCLEOTIDE SEQUENCE</scope>
    <source>
        <strain evidence="2">KCTC 32255</strain>
    </source>
</reference>
<protein>
    <recommendedName>
        <fullName evidence="4">Tetratricopeptide repeat protein</fullName>
    </recommendedName>
</protein>
<evidence type="ECO:0008006" key="4">
    <source>
        <dbReference type="Google" id="ProtNLM"/>
    </source>
</evidence>
<comment type="caution">
    <text evidence="2">The sequence shown here is derived from an EMBL/GenBank/DDBJ whole genome shotgun (WGS) entry which is preliminary data.</text>
</comment>
<evidence type="ECO:0000313" key="3">
    <source>
        <dbReference type="Proteomes" id="UP000648075"/>
    </source>
</evidence>
<gene>
    <name evidence="2" type="ORF">GCM10011614_28720</name>
</gene>
<organism evidence="2 3">
    <name type="scientific">Novosphingobium colocasiae</name>
    <dbReference type="NCBI Taxonomy" id="1256513"/>
    <lineage>
        <taxon>Bacteria</taxon>
        <taxon>Pseudomonadati</taxon>
        <taxon>Pseudomonadota</taxon>
        <taxon>Alphaproteobacteria</taxon>
        <taxon>Sphingomonadales</taxon>
        <taxon>Sphingomonadaceae</taxon>
        <taxon>Novosphingobium</taxon>
    </lineage>
</organism>
<dbReference type="RefSeq" id="WP_189621979.1">
    <property type="nucleotide sequence ID" value="NZ_BMZA01000013.1"/>
</dbReference>
<keyword evidence="3" id="KW-1185">Reference proteome</keyword>
<feature type="signal peptide" evidence="1">
    <location>
        <begin position="1"/>
        <end position="24"/>
    </location>
</feature>
<dbReference type="Proteomes" id="UP000648075">
    <property type="component" value="Unassembled WGS sequence"/>
</dbReference>
<name>A0A918PKM3_9SPHN</name>
<dbReference type="EMBL" id="BMZA01000013">
    <property type="protein sequence ID" value="GGZ11965.1"/>
    <property type="molecule type" value="Genomic_DNA"/>
</dbReference>
<accession>A0A918PKM3</accession>
<proteinExistence type="predicted"/>
<reference evidence="2" key="1">
    <citation type="journal article" date="2014" name="Int. J. Syst. Evol. Microbiol.">
        <title>Complete genome sequence of Corynebacterium casei LMG S-19264T (=DSM 44701T), isolated from a smear-ripened cheese.</title>
        <authorList>
            <consortium name="US DOE Joint Genome Institute (JGI-PGF)"/>
            <person name="Walter F."/>
            <person name="Albersmeier A."/>
            <person name="Kalinowski J."/>
            <person name="Ruckert C."/>
        </authorList>
    </citation>
    <scope>NUCLEOTIDE SEQUENCE</scope>
    <source>
        <strain evidence="2">KCTC 32255</strain>
    </source>
</reference>
<evidence type="ECO:0000256" key="1">
    <source>
        <dbReference type="SAM" id="SignalP"/>
    </source>
</evidence>
<sequence length="373" mass="39494">MKNWRILAAAAGLLGAMAAPQAQAKSITYKSQVSPKYPAVSSGGSVAIVNFNGKDGTDFAMALASALQTAELDGRPVFNVRTEDSISYKSSAAISKTEVSATVATGRRLGAATVFTGTITAASTTVTNFTRPKEVCTKQSSPFKCETKSTVNEPCTKVIGLYSVTPRAIQVSTGAMLFSETVRTSGEYTVCSGELQSTGGGALGDALKNLFGGSGAAAKADDAVTVKVASPDALLEAMRLNAASRIRTLVAPYNREVKVDLKDRTSGLSKEDSVQFGNAVAFANAGRMDRACSIFQTIYMNDPANQSNVPLLYDMGVCQEVMLPDEPSAALQYYSRADQLLSRPDKQVSDAFLRLQNQVQQSQTITRSLGNRN</sequence>
<feature type="chain" id="PRO_5037645326" description="Tetratricopeptide repeat protein" evidence="1">
    <location>
        <begin position="25"/>
        <end position="373"/>
    </location>
</feature>